<comment type="caution">
    <text evidence="1">The sequence shown here is derived from an EMBL/GenBank/DDBJ whole genome shotgun (WGS) entry which is preliminary data.</text>
</comment>
<evidence type="ECO:0000313" key="2">
    <source>
        <dbReference type="Proteomes" id="UP000696485"/>
    </source>
</evidence>
<name>A0A9P5VG78_9FUNG</name>
<organism evidence="1 2">
    <name type="scientific">Podila minutissima</name>
    <dbReference type="NCBI Taxonomy" id="64525"/>
    <lineage>
        <taxon>Eukaryota</taxon>
        <taxon>Fungi</taxon>
        <taxon>Fungi incertae sedis</taxon>
        <taxon>Mucoromycota</taxon>
        <taxon>Mortierellomycotina</taxon>
        <taxon>Mortierellomycetes</taxon>
        <taxon>Mortierellales</taxon>
        <taxon>Mortierellaceae</taxon>
        <taxon>Podila</taxon>
    </lineage>
</organism>
<dbReference type="AlphaFoldDB" id="A0A9P5VG78"/>
<dbReference type="Proteomes" id="UP000696485">
    <property type="component" value="Unassembled WGS sequence"/>
</dbReference>
<accession>A0A9P5VG78</accession>
<dbReference type="EMBL" id="JAAAUY010001616">
    <property type="protein sequence ID" value="KAF9321618.1"/>
    <property type="molecule type" value="Genomic_DNA"/>
</dbReference>
<evidence type="ECO:0000313" key="1">
    <source>
        <dbReference type="EMBL" id="KAF9321618.1"/>
    </source>
</evidence>
<protein>
    <submittedName>
        <fullName evidence="1">Uncharacterized protein</fullName>
    </submittedName>
</protein>
<sequence>MLIIPPNKKCKAAMALPEETAVEAEGTGPADVAPVESVPALVVADERVADERGAEKPIPVEAVTETKKILPRTYDDLDYFYHHNGPISIINIWKEEEWLYWTEDIAMAAMEMGIKIISKELDRLTQDDSLQFLLNSVTLKRISKFSFKRLTETFLLKVPLCSKVLMTLAGTNKTSMRRPEIVVPVITSMLLIMCSSKSNYLQKVLS</sequence>
<gene>
    <name evidence="1" type="ORF">BG006_002589</name>
</gene>
<feature type="non-terminal residue" evidence="1">
    <location>
        <position position="206"/>
    </location>
</feature>
<reference evidence="1" key="1">
    <citation type="journal article" date="2020" name="Fungal Divers.">
        <title>Resolving the Mortierellaceae phylogeny through synthesis of multi-gene phylogenetics and phylogenomics.</title>
        <authorList>
            <person name="Vandepol N."/>
            <person name="Liber J."/>
            <person name="Desiro A."/>
            <person name="Na H."/>
            <person name="Kennedy M."/>
            <person name="Barry K."/>
            <person name="Grigoriev I.V."/>
            <person name="Miller A.N."/>
            <person name="O'Donnell K."/>
            <person name="Stajich J.E."/>
            <person name="Bonito G."/>
        </authorList>
    </citation>
    <scope>NUCLEOTIDE SEQUENCE</scope>
    <source>
        <strain evidence="1">NVP1</strain>
    </source>
</reference>
<keyword evidence="2" id="KW-1185">Reference proteome</keyword>
<proteinExistence type="predicted"/>